<evidence type="ECO:0000313" key="3">
    <source>
        <dbReference type="Proteomes" id="UP001373714"/>
    </source>
</evidence>
<dbReference type="EMBL" id="JAVHNS010000014">
    <property type="protein sequence ID" value="KAK6335966.1"/>
    <property type="molecule type" value="Genomic_DNA"/>
</dbReference>
<feature type="chain" id="PRO_5043922880" evidence="1">
    <location>
        <begin position="24"/>
        <end position="338"/>
    </location>
</feature>
<evidence type="ECO:0000256" key="1">
    <source>
        <dbReference type="SAM" id="SignalP"/>
    </source>
</evidence>
<comment type="caution">
    <text evidence="2">The sequence shown here is derived from an EMBL/GenBank/DDBJ whole genome shotgun (WGS) entry which is preliminary data.</text>
</comment>
<keyword evidence="1" id="KW-0732">Signal</keyword>
<accession>A0AAV9U7E3</accession>
<evidence type="ECO:0000313" key="2">
    <source>
        <dbReference type="EMBL" id="KAK6335966.1"/>
    </source>
</evidence>
<name>A0AAV9U7E3_9PEZI</name>
<reference evidence="2 3" key="1">
    <citation type="submission" date="2019-10" db="EMBL/GenBank/DDBJ databases">
        <authorList>
            <person name="Palmer J.M."/>
        </authorList>
    </citation>
    <scope>NUCLEOTIDE SEQUENCE [LARGE SCALE GENOMIC DNA]</scope>
    <source>
        <strain evidence="2 3">TWF730</strain>
    </source>
</reference>
<sequence>MESKVFTAIILFFLTILTSPATAVPHSHAHTHMRKAITRHRPLLERVEVFADYNSLLNPICRLGLYRNVKGFVGMGDVDMWWSGYPFGTEYDQDRDQTSVENFNNNAPCHEVIDAEEDLKAGIKRIHVQGYCNCLFWYGSGCPKEGDSTGIMVFQENRILQPHEVNKNGQRLMSFKCFKMTGAAVPGPDVGVNPETEGLVQFDNGGAWYNSLDGANHDENPSFWRRLASERGEIDPWTGIGQCIKPDPEGTWKGPMAMRRWRVRNLTCHFFTNGDCTWPPIITDGQKDGKPLAPGDPNWDFSGYRDGNNNWNWVRFSSWENKIGSIRCDAPYVGWRAD</sequence>
<gene>
    <name evidence="2" type="ORF">TWF730_003340</name>
</gene>
<feature type="signal peptide" evidence="1">
    <location>
        <begin position="1"/>
        <end position="23"/>
    </location>
</feature>
<protein>
    <submittedName>
        <fullName evidence="2">Uncharacterized protein</fullName>
    </submittedName>
</protein>
<dbReference type="AlphaFoldDB" id="A0AAV9U7E3"/>
<organism evidence="2 3">
    <name type="scientific">Orbilia blumenaviensis</name>
    <dbReference type="NCBI Taxonomy" id="1796055"/>
    <lineage>
        <taxon>Eukaryota</taxon>
        <taxon>Fungi</taxon>
        <taxon>Dikarya</taxon>
        <taxon>Ascomycota</taxon>
        <taxon>Pezizomycotina</taxon>
        <taxon>Orbiliomycetes</taxon>
        <taxon>Orbiliales</taxon>
        <taxon>Orbiliaceae</taxon>
        <taxon>Orbilia</taxon>
    </lineage>
</organism>
<dbReference type="Proteomes" id="UP001373714">
    <property type="component" value="Unassembled WGS sequence"/>
</dbReference>
<proteinExistence type="predicted"/>
<keyword evidence="3" id="KW-1185">Reference proteome</keyword>